<dbReference type="InterPro" id="IPR015424">
    <property type="entry name" value="PyrdxlP-dep_Trfase"/>
</dbReference>
<feature type="modified residue" description="N6-(pyridoxal phosphate)lysine" evidence="7">
    <location>
        <position position="767"/>
    </location>
</feature>
<evidence type="ECO:0000259" key="9">
    <source>
        <dbReference type="Pfam" id="PF02347"/>
    </source>
</evidence>
<dbReference type="SUPFAM" id="SSF53383">
    <property type="entry name" value="PLP-dependent transferases"/>
    <property type="match status" value="2"/>
</dbReference>
<comment type="function">
    <text evidence="8">The glycine cleavage system catalyzes the degradation of glycine.</text>
</comment>
<dbReference type="RefSeq" id="XP_003724415.1">
    <property type="nucleotide sequence ID" value="XM_003724367.3"/>
</dbReference>
<dbReference type="EC" id="1.4.4.2" evidence="8"/>
<feature type="domain" description="Glycine cleavage system P-protein N-terminal" evidence="9">
    <location>
        <begin position="75"/>
        <end position="498"/>
    </location>
</feature>
<reference evidence="11" key="2">
    <citation type="submission" date="2021-01" db="UniProtKB">
        <authorList>
            <consortium name="EnsemblMetazoa"/>
        </authorList>
    </citation>
    <scope>IDENTIFICATION</scope>
</reference>
<dbReference type="KEGG" id="spu:578453"/>
<organism evidence="11 12">
    <name type="scientific">Strongylocentrotus purpuratus</name>
    <name type="common">Purple sea urchin</name>
    <dbReference type="NCBI Taxonomy" id="7668"/>
    <lineage>
        <taxon>Eukaryota</taxon>
        <taxon>Metazoa</taxon>
        <taxon>Echinodermata</taxon>
        <taxon>Eleutherozoa</taxon>
        <taxon>Echinozoa</taxon>
        <taxon>Echinoidea</taxon>
        <taxon>Euechinoidea</taxon>
        <taxon>Echinacea</taxon>
        <taxon>Camarodonta</taxon>
        <taxon>Echinidea</taxon>
        <taxon>Strongylocentrotidae</taxon>
        <taxon>Strongylocentrotus</taxon>
    </lineage>
</organism>
<keyword evidence="8" id="KW-0809">Transit peptide</keyword>
<dbReference type="Proteomes" id="UP000007110">
    <property type="component" value="Unassembled WGS sequence"/>
</dbReference>
<dbReference type="Pfam" id="PF02347">
    <property type="entry name" value="GDC-P"/>
    <property type="match status" value="2"/>
</dbReference>
<feature type="domain" description="Glycine dehydrogenase C-terminal" evidence="10">
    <location>
        <begin position="840"/>
        <end position="960"/>
    </location>
</feature>
<dbReference type="EnsemblMetazoa" id="XM_003724367">
    <property type="protein sequence ID" value="XP_003724415"/>
    <property type="gene ID" value="LOC578453"/>
</dbReference>
<dbReference type="CTD" id="2731"/>
<dbReference type="Gene3D" id="3.40.640.10">
    <property type="entry name" value="Type I PLP-dependent aspartate aminotransferase-like (Major domain)"/>
    <property type="match status" value="2"/>
</dbReference>
<evidence type="ECO:0000256" key="4">
    <source>
        <dbReference type="ARBA" id="ARBA00023002"/>
    </source>
</evidence>
<name>A0A7M7GGA8_STRPU</name>
<dbReference type="GO" id="GO:0004375">
    <property type="term" value="F:glycine dehydrogenase (decarboxylating) activity"/>
    <property type="evidence" value="ECO:0000318"/>
    <property type="project" value="GO_Central"/>
</dbReference>
<evidence type="ECO:0000256" key="5">
    <source>
        <dbReference type="ARBA" id="ARBA00046415"/>
    </source>
</evidence>
<dbReference type="FunFam" id="3.90.1150.10:FF:000007">
    <property type="entry name" value="Glycine dehydrogenase (decarboxylating), mitochondrial"/>
    <property type="match status" value="1"/>
</dbReference>
<evidence type="ECO:0000313" key="12">
    <source>
        <dbReference type="Proteomes" id="UP000007110"/>
    </source>
</evidence>
<dbReference type="GO" id="GO:0030170">
    <property type="term" value="F:pyridoxal phosphate binding"/>
    <property type="evidence" value="ECO:0000318"/>
    <property type="project" value="GO_Central"/>
</dbReference>
<comment type="subunit">
    <text evidence="5">Homodimer. The glycine cleavage system is composed of four proteins: P, T, L and H.</text>
</comment>
<dbReference type="GeneID" id="578453"/>
<dbReference type="OMA" id="RNLICTC"/>
<dbReference type="InterPro" id="IPR049316">
    <property type="entry name" value="GDC-P_C"/>
</dbReference>
<comment type="cofactor">
    <cofactor evidence="1 7 8">
        <name>pyridoxal 5'-phosphate</name>
        <dbReference type="ChEBI" id="CHEBI:597326"/>
    </cofactor>
</comment>
<dbReference type="InterPro" id="IPR049315">
    <property type="entry name" value="GDC-P_N"/>
</dbReference>
<dbReference type="InterPro" id="IPR003437">
    <property type="entry name" value="GcvP"/>
</dbReference>
<dbReference type="FunFam" id="3.40.640.10:FF:000007">
    <property type="entry name" value="glycine dehydrogenase (Decarboxylating), mitochondrial"/>
    <property type="match status" value="1"/>
</dbReference>
<dbReference type="InterPro" id="IPR020581">
    <property type="entry name" value="GDC_P"/>
</dbReference>
<dbReference type="FunFam" id="3.90.1150.10:FF:000025">
    <property type="entry name" value="Glycine cleavage system P protein"/>
    <property type="match status" value="1"/>
</dbReference>
<sequence length="1034" mass="114229">MMRLARLPYSVARRSSQKLIMGPALPPQVAAPTASAAVVVEHRRHRHQIAETMKQLLKNDRMFDKIYQKHDAFAQRHLGPRKGDAEEMLSVIGADSLEEMLNLTVPESIKLQRDLDIGTAQCETEMLEKLKEVACKNKMYRSYIGLGYHSCHIPLTIVRNMLENPGWITQYTPYQAELSQGRLTGLLNYQTMCADMTGLDIANASLLDEGTAAAEAMGLAKRHTKRSIFYVDEKCHPHTIALVKTRADPIDVEVRVMPHSEMDFSGDDIAGVLFQYPNTDGSVDDFTKLVQNAKKHKTITACATDLMALVLLTPPGEFGVDIALGSSQRFGTAPGYGGPHAAFFAVRDYLKRQMPGRIVGVTKDSAGNPALRLSLQTREQHIRREKATSNICTSQALLANLSAMYAVYHGPKGLHHIARRIHMATVILAQGIKNSGLELQNKDQFFDTIKVQCNGHRADILQRAEEMEINFRHHDDGCVGIALDETVEEKDLNDLLWVMGSKQTAAEIAQEIAQSPPSTGVIDGQLARRSEILSHEVFNSYHAETAIVRYMKMLENKDLSLVHSMIPLGSCTMKLNSTSELAPISWPEFNSLHPFAPVEQAQGYTELFNELEKDLCEITGYDKFSFQPNSGAQGEFAGLMSIRAYQQSIDQGHRNVCLIPTSAHGTNPASAQMAGMSVKAVKVTNSGSIDFADLEKKVNKYKDRLGAIMVTYPSTNGIFDEGIKELCDMVHHFGGQVYLDGANMNAQVGLCRPGDYGSDVSHLNLHKTFCIPHGGGGPGMGPIGVKSHLAPFLPTHDVIPVPGSNQAFGSVSAAPWGSSSILPISYAYIKMMGARGLRKASELAILNANYMMKRLENNYSILYKGTNGFVAHEFILDTREFKKDGIEAIDIAKRLQDFGFHAPTVSWPVTNTLMVEPTESEDKAEMDRYCDALLHIRSEIQDIQDGRIAAKDSAIKNAPHTAATVMSADWDRAYTREQAVYPLSFVRPDTKFWPSVGRVDDVFGDQNLKCSCPPVETYCSDSDAEPIYQQDQQA</sequence>
<dbReference type="InterPro" id="IPR015421">
    <property type="entry name" value="PyrdxlP-dep_Trfase_major"/>
</dbReference>
<evidence type="ECO:0000259" key="10">
    <source>
        <dbReference type="Pfam" id="PF21478"/>
    </source>
</evidence>
<evidence type="ECO:0000256" key="2">
    <source>
        <dbReference type="ARBA" id="ARBA00010756"/>
    </source>
</evidence>
<dbReference type="PANTHER" id="PTHR11773">
    <property type="entry name" value="GLYCINE DEHYDROGENASE, DECARBOXYLATING"/>
    <property type="match status" value="1"/>
</dbReference>
<dbReference type="GO" id="GO:0019464">
    <property type="term" value="P:glycine decarboxylation via glycine cleavage system"/>
    <property type="evidence" value="ECO:0000318"/>
    <property type="project" value="GO_Central"/>
</dbReference>
<dbReference type="Pfam" id="PF21478">
    <property type="entry name" value="GcvP2_C"/>
    <property type="match status" value="1"/>
</dbReference>
<evidence type="ECO:0000256" key="7">
    <source>
        <dbReference type="PIRSR" id="PIRSR603437-50"/>
    </source>
</evidence>
<evidence type="ECO:0000256" key="1">
    <source>
        <dbReference type="ARBA" id="ARBA00001933"/>
    </source>
</evidence>
<keyword evidence="3 7" id="KW-0663">Pyridoxal phosphate</keyword>
<accession>A0A7M7GGA8</accession>
<dbReference type="AlphaFoldDB" id="A0A7M7GGA8"/>
<keyword evidence="12" id="KW-1185">Reference proteome</keyword>
<dbReference type="PANTHER" id="PTHR11773:SF1">
    <property type="entry name" value="GLYCINE DEHYDROGENASE (DECARBOXYLATING), MITOCHONDRIAL"/>
    <property type="match status" value="1"/>
</dbReference>
<evidence type="ECO:0000256" key="6">
    <source>
        <dbReference type="ARBA" id="ARBA00049026"/>
    </source>
</evidence>
<dbReference type="GO" id="GO:0005739">
    <property type="term" value="C:mitochondrion"/>
    <property type="evidence" value="ECO:0000318"/>
    <property type="project" value="GO_Central"/>
</dbReference>
<reference evidence="12" key="1">
    <citation type="submission" date="2015-02" db="EMBL/GenBank/DDBJ databases">
        <title>Genome sequencing for Strongylocentrotus purpuratus.</title>
        <authorList>
            <person name="Murali S."/>
            <person name="Liu Y."/>
            <person name="Vee V."/>
            <person name="English A."/>
            <person name="Wang M."/>
            <person name="Skinner E."/>
            <person name="Han Y."/>
            <person name="Muzny D.M."/>
            <person name="Worley K.C."/>
            <person name="Gibbs R.A."/>
        </authorList>
    </citation>
    <scope>NUCLEOTIDE SEQUENCE</scope>
</reference>
<comment type="subcellular location">
    <subcellularLocation>
        <location evidence="8">Mitochondrion</location>
    </subcellularLocation>
</comment>
<evidence type="ECO:0000256" key="3">
    <source>
        <dbReference type="ARBA" id="ARBA00022898"/>
    </source>
</evidence>
<dbReference type="HAMAP" id="MF_00711">
    <property type="entry name" value="GcvP"/>
    <property type="match status" value="1"/>
</dbReference>
<dbReference type="GO" id="GO:0005960">
    <property type="term" value="C:glycine cleavage complex"/>
    <property type="evidence" value="ECO:0000318"/>
    <property type="project" value="GO_Central"/>
</dbReference>
<proteinExistence type="inferred from homology"/>
<dbReference type="Gene3D" id="3.90.1150.10">
    <property type="entry name" value="Aspartate Aminotransferase, domain 1"/>
    <property type="match status" value="2"/>
</dbReference>
<comment type="catalytic activity">
    <reaction evidence="6 8">
        <text>N(6)-[(R)-lipoyl]-L-lysyl-[glycine-cleavage complex H protein] + glycine + H(+) = N(6)-[(R)-S(8)-aminomethyldihydrolipoyl]-L-lysyl-[glycine-cleavage complex H protein] + CO2</text>
        <dbReference type="Rhea" id="RHEA:24304"/>
        <dbReference type="Rhea" id="RHEA-COMP:10494"/>
        <dbReference type="Rhea" id="RHEA-COMP:10495"/>
        <dbReference type="ChEBI" id="CHEBI:15378"/>
        <dbReference type="ChEBI" id="CHEBI:16526"/>
        <dbReference type="ChEBI" id="CHEBI:57305"/>
        <dbReference type="ChEBI" id="CHEBI:83099"/>
        <dbReference type="ChEBI" id="CHEBI:83143"/>
        <dbReference type="EC" id="1.4.4.2"/>
    </reaction>
</comment>
<dbReference type="NCBIfam" id="TIGR00461">
    <property type="entry name" value="gcvP"/>
    <property type="match status" value="1"/>
</dbReference>
<comment type="similarity">
    <text evidence="2 8">Belongs to the GcvP family.</text>
</comment>
<keyword evidence="4 8" id="KW-0560">Oxidoreductase</keyword>
<dbReference type="InterPro" id="IPR015422">
    <property type="entry name" value="PyrdxlP-dep_Trfase_small"/>
</dbReference>
<evidence type="ECO:0000313" key="11">
    <source>
        <dbReference type="EnsemblMetazoa" id="XP_003724415"/>
    </source>
</evidence>
<dbReference type="CDD" id="cd00613">
    <property type="entry name" value="GDC-P"/>
    <property type="match status" value="2"/>
</dbReference>
<dbReference type="FunFam" id="3.40.640.10:FF:000005">
    <property type="entry name" value="Glycine dehydrogenase (decarboxylating), mitochondrial"/>
    <property type="match status" value="1"/>
</dbReference>
<dbReference type="GO" id="GO:0016594">
    <property type="term" value="F:glycine binding"/>
    <property type="evidence" value="ECO:0000318"/>
    <property type="project" value="GO_Central"/>
</dbReference>
<keyword evidence="8" id="KW-0496">Mitochondrion</keyword>
<protein>
    <recommendedName>
        <fullName evidence="8">Glycine cleavage system P protein</fullName>
        <ecNumber evidence="8">1.4.4.2</ecNumber>
    </recommendedName>
</protein>
<dbReference type="NCBIfam" id="NF003346">
    <property type="entry name" value="PRK04366.1"/>
    <property type="match status" value="1"/>
</dbReference>
<evidence type="ECO:0000256" key="8">
    <source>
        <dbReference type="RuleBase" id="RU364056"/>
    </source>
</evidence>
<feature type="domain" description="Glycine cleavage system P-protein N-terminal" evidence="9">
    <location>
        <begin position="540"/>
        <end position="794"/>
    </location>
</feature>
<dbReference type="OrthoDB" id="6537869at2759"/>
<dbReference type="InParanoid" id="A0A7M7GGA8"/>